<dbReference type="EMBL" id="LLWH01000013">
    <property type="protein sequence ID" value="KQB55349.1"/>
    <property type="molecule type" value="Genomic_DNA"/>
</dbReference>
<evidence type="ECO:0000259" key="3">
    <source>
        <dbReference type="Pfam" id="PF01370"/>
    </source>
</evidence>
<keyword evidence="5" id="KW-1185">Reference proteome</keyword>
<evidence type="ECO:0000313" key="4">
    <source>
        <dbReference type="EMBL" id="KQB55349.1"/>
    </source>
</evidence>
<comment type="similarity">
    <text evidence="2">Belongs to the NAD(P)-dependent epimerase/dehydratase family.</text>
</comment>
<protein>
    <submittedName>
        <fullName evidence="4">NAD-dependent dehydratase</fullName>
    </submittedName>
</protein>
<sequence>MKKIFITGSNGFVGSAVVARLASSKNYNLEVPMRREGEYVVDGVVPVYVGADYLTSGDVPLIGVDILVHCAARVHIMADTSTDPLNEFRKINVEGTLKLAQQAVKSGVKRFIFISSVKVNGESTAPGIPFSAHDDPAPADAYGVSKKEAEQQLISFGQRTGLEIVIIRPVLVYGPGVKANFHSLMKLLNKGYPLPLGAINNKRSLVALDNLVDLIVTCVEHPGAANQTFMVSDDDDMSTTELLVRMSKALGRKSYLIPIPSLLLIKGAALLGRGAIATRLCGSLQVDISKTKHMLGWHPPLSVEEALLKCAQHFQGHAQ</sequence>
<feature type="domain" description="NAD-dependent epimerase/dehydratase" evidence="3">
    <location>
        <begin position="4"/>
        <end position="226"/>
    </location>
</feature>
<comment type="caution">
    <text evidence="4">The sequence shown here is derived from an EMBL/GenBank/DDBJ whole genome shotgun (WGS) entry which is preliminary data.</text>
</comment>
<comment type="pathway">
    <text evidence="1">Bacterial outer membrane biogenesis; LPS O-antigen biosynthesis.</text>
</comment>
<dbReference type="STRING" id="1563157.AQS70_05550"/>
<evidence type="ECO:0000256" key="1">
    <source>
        <dbReference type="ARBA" id="ARBA00005125"/>
    </source>
</evidence>
<dbReference type="OrthoDB" id="9801056at2"/>
<evidence type="ECO:0000313" key="5">
    <source>
        <dbReference type="Proteomes" id="UP000050342"/>
    </source>
</evidence>
<dbReference type="AlphaFoldDB" id="A0A0Q0T5W1"/>
<dbReference type="InterPro" id="IPR001509">
    <property type="entry name" value="Epimerase_deHydtase"/>
</dbReference>
<dbReference type="Gene3D" id="3.40.50.720">
    <property type="entry name" value="NAD(P)-binding Rossmann-like Domain"/>
    <property type="match status" value="1"/>
</dbReference>
<gene>
    <name evidence="4" type="ORF">AQS70_05550</name>
</gene>
<dbReference type="CDD" id="cd05232">
    <property type="entry name" value="UDP_G4E_4_SDR_e"/>
    <property type="match status" value="1"/>
</dbReference>
<dbReference type="PANTHER" id="PTHR43000">
    <property type="entry name" value="DTDP-D-GLUCOSE 4,6-DEHYDRATASE-RELATED"/>
    <property type="match status" value="1"/>
</dbReference>
<reference evidence="4 5" key="1">
    <citation type="submission" date="2015-10" db="EMBL/GenBank/DDBJ databases">
        <title>Pseudomonas helleri sp. nov. and Pseudomonas weihenstephanensis sp. nov., isolated from raw cows milk.</title>
        <authorList>
            <person name="Von Neubeck M."/>
            <person name="Huptas C."/>
            <person name="Wenning M."/>
            <person name="Scherer S."/>
        </authorList>
    </citation>
    <scope>NUCLEOTIDE SEQUENCE [LARGE SCALE GENOMIC DNA]</scope>
    <source>
        <strain evidence="4 5">BSTT44</strain>
    </source>
</reference>
<dbReference type="Proteomes" id="UP000050342">
    <property type="component" value="Unassembled WGS sequence"/>
</dbReference>
<proteinExistence type="inferred from homology"/>
<accession>A0A0Q0T5W1</accession>
<dbReference type="Pfam" id="PF01370">
    <property type="entry name" value="Epimerase"/>
    <property type="match status" value="1"/>
</dbReference>
<evidence type="ECO:0000256" key="2">
    <source>
        <dbReference type="ARBA" id="ARBA00007637"/>
    </source>
</evidence>
<organism evidence="4 5">
    <name type="scientific">Pseudomonas endophytica</name>
    <dbReference type="NCBI Taxonomy" id="1563157"/>
    <lineage>
        <taxon>Bacteria</taxon>
        <taxon>Pseudomonadati</taxon>
        <taxon>Pseudomonadota</taxon>
        <taxon>Gammaproteobacteria</taxon>
        <taxon>Pseudomonadales</taxon>
        <taxon>Pseudomonadaceae</taxon>
        <taxon>Pseudomonas</taxon>
    </lineage>
</organism>
<name>A0A0Q0T5W1_9PSED</name>
<dbReference type="InterPro" id="IPR036291">
    <property type="entry name" value="NAD(P)-bd_dom_sf"/>
</dbReference>
<dbReference type="SUPFAM" id="SSF51735">
    <property type="entry name" value="NAD(P)-binding Rossmann-fold domains"/>
    <property type="match status" value="1"/>
</dbReference>